<feature type="region of interest" description="Disordered" evidence="1">
    <location>
        <begin position="268"/>
        <end position="351"/>
    </location>
</feature>
<keyword evidence="3" id="KW-1185">Reference proteome</keyword>
<dbReference type="Proteomes" id="UP000218231">
    <property type="component" value="Unassembled WGS sequence"/>
</dbReference>
<feature type="compositionally biased region" description="Low complexity" evidence="1">
    <location>
        <begin position="279"/>
        <end position="299"/>
    </location>
</feature>
<proteinExistence type="predicted"/>
<dbReference type="EMBL" id="LIAE01007410">
    <property type="protein sequence ID" value="PAV79500.1"/>
    <property type="molecule type" value="Genomic_DNA"/>
</dbReference>
<accession>A0A2A2L017</accession>
<evidence type="ECO:0000313" key="3">
    <source>
        <dbReference type="Proteomes" id="UP000218231"/>
    </source>
</evidence>
<name>A0A2A2L017_9BILA</name>
<feature type="compositionally biased region" description="Low complexity" evidence="1">
    <location>
        <begin position="103"/>
        <end position="120"/>
    </location>
</feature>
<dbReference type="AlphaFoldDB" id="A0A2A2L017"/>
<evidence type="ECO:0000313" key="2">
    <source>
        <dbReference type="EMBL" id="PAV79500.1"/>
    </source>
</evidence>
<feature type="compositionally biased region" description="Low complexity" evidence="1">
    <location>
        <begin position="131"/>
        <end position="156"/>
    </location>
</feature>
<feature type="compositionally biased region" description="Polar residues" evidence="1">
    <location>
        <begin position="91"/>
        <end position="102"/>
    </location>
</feature>
<evidence type="ECO:0000256" key="1">
    <source>
        <dbReference type="SAM" id="MobiDB-lite"/>
    </source>
</evidence>
<feature type="region of interest" description="Disordered" evidence="1">
    <location>
        <begin position="226"/>
        <end position="256"/>
    </location>
</feature>
<feature type="compositionally biased region" description="Polar residues" evidence="1">
    <location>
        <begin position="300"/>
        <end position="351"/>
    </location>
</feature>
<organism evidence="2 3">
    <name type="scientific">Diploscapter pachys</name>
    <dbReference type="NCBI Taxonomy" id="2018661"/>
    <lineage>
        <taxon>Eukaryota</taxon>
        <taxon>Metazoa</taxon>
        <taxon>Ecdysozoa</taxon>
        <taxon>Nematoda</taxon>
        <taxon>Chromadorea</taxon>
        <taxon>Rhabditida</taxon>
        <taxon>Rhabditina</taxon>
        <taxon>Rhabditomorpha</taxon>
        <taxon>Rhabditoidea</taxon>
        <taxon>Rhabditidae</taxon>
        <taxon>Diploscapter</taxon>
    </lineage>
</organism>
<feature type="region of interest" description="Disordered" evidence="1">
    <location>
        <begin position="39"/>
        <end position="160"/>
    </location>
</feature>
<gene>
    <name evidence="2" type="ORF">WR25_06563</name>
</gene>
<protein>
    <submittedName>
        <fullName evidence="2">Uncharacterized protein</fullName>
    </submittedName>
</protein>
<comment type="caution">
    <text evidence="2">The sequence shown here is derived from an EMBL/GenBank/DDBJ whole genome shotgun (WGS) entry which is preliminary data.</text>
</comment>
<reference evidence="2 3" key="1">
    <citation type="journal article" date="2017" name="Curr. Biol.">
        <title>Genome architecture and evolution of a unichromosomal asexual nematode.</title>
        <authorList>
            <person name="Fradin H."/>
            <person name="Zegar C."/>
            <person name="Gutwein M."/>
            <person name="Lucas J."/>
            <person name="Kovtun M."/>
            <person name="Corcoran D."/>
            <person name="Baugh L.R."/>
            <person name="Kiontke K."/>
            <person name="Gunsalus K."/>
            <person name="Fitch D.H."/>
            <person name="Piano F."/>
        </authorList>
    </citation>
    <scope>NUCLEOTIDE SEQUENCE [LARGE SCALE GENOMIC DNA]</scope>
    <source>
        <strain evidence="2">PF1309</strain>
    </source>
</reference>
<sequence length="351" mass="38050">MVRLEVFGLTMEQAQQKMAEFIQQGISFVFHASDRYETQPGLKEGDLTPPPSAGMALKGQGDYKEVQQNVGEVPEPKHKHKKKTVADDSEQVSTQNSADTSMQTQAFGQTQNQAQQPTQARDNQDKKQQKQSKFPTAPAAQPVPAAVQNQPPTAVPSLPATVPSPLFPKVNVDLHKQVSPPPLQASTPLQVKSRKISFPIKSMCYIVFQSNTAAQPTAFVYPPSTASIQASSQPPQSVSVPASSSQTQPVNQSMAPAAQLASTYPFPITDKTNAAAPAQQIQSQTGFGQQQTGFNQRQTDTTPHQTQQKVTQPQTGFEQQQGNFGQTQANTAPPHQNLQKMAPTQQQSHFG</sequence>
<feature type="compositionally biased region" description="Low complexity" evidence="1">
    <location>
        <begin position="226"/>
        <end position="250"/>
    </location>
</feature>